<feature type="transmembrane region" description="Helical" evidence="11">
    <location>
        <begin position="339"/>
        <end position="360"/>
    </location>
</feature>
<dbReference type="GO" id="GO:0140359">
    <property type="term" value="F:ABC-type transporter activity"/>
    <property type="evidence" value="ECO:0007669"/>
    <property type="project" value="InterPro"/>
</dbReference>
<dbReference type="InterPro" id="IPR027417">
    <property type="entry name" value="P-loop_NTPase"/>
</dbReference>
<feature type="region of interest" description="Disordered" evidence="10">
    <location>
        <begin position="839"/>
        <end position="858"/>
    </location>
</feature>
<dbReference type="Proteomes" id="UP001212152">
    <property type="component" value="Unassembled WGS sequence"/>
</dbReference>
<dbReference type="SMART" id="SM00382">
    <property type="entry name" value="AAA"/>
    <property type="match status" value="2"/>
</dbReference>
<dbReference type="Pfam" id="PF12698">
    <property type="entry name" value="ABC2_membrane_3"/>
    <property type="match status" value="2"/>
</dbReference>
<dbReference type="PANTHER" id="PTHR19229:SF36">
    <property type="entry name" value="ATP-BINDING CASSETTE SUB-FAMILY A MEMBER 2"/>
    <property type="match status" value="1"/>
</dbReference>
<keyword evidence="4 11" id="KW-0812">Transmembrane</keyword>
<feature type="transmembrane region" description="Helical" evidence="11">
    <location>
        <begin position="435"/>
        <end position="458"/>
    </location>
</feature>
<dbReference type="PROSITE" id="PS50893">
    <property type="entry name" value="ABC_TRANSPORTER_2"/>
    <property type="match status" value="2"/>
</dbReference>
<gene>
    <name evidence="13" type="primary">ABCA5</name>
    <name evidence="13" type="ORF">HDU87_007306</name>
</gene>
<dbReference type="SUPFAM" id="SSF52540">
    <property type="entry name" value="P-loop containing nucleoside triphosphate hydrolases"/>
    <property type="match status" value="2"/>
</dbReference>
<dbReference type="GO" id="GO:0005319">
    <property type="term" value="F:lipid transporter activity"/>
    <property type="evidence" value="ECO:0007669"/>
    <property type="project" value="TreeGrafter"/>
</dbReference>
<evidence type="ECO:0000256" key="8">
    <source>
        <dbReference type="ARBA" id="ARBA00022989"/>
    </source>
</evidence>
<evidence type="ECO:0000256" key="3">
    <source>
        <dbReference type="ARBA" id="ARBA00022448"/>
    </source>
</evidence>
<feature type="transmembrane region" description="Helical" evidence="11">
    <location>
        <begin position="263"/>
        <end position="282"/>
    </location>
</feature>
<keyword evidence="8 11" id="KW-1133">Transmembrane helix</keyword>
<dbReference type="GO" id="GO:0016020">
    <property type="term" value="C:membrane"/>
    <property type="evidence" value="ECO:0007669"/>
    <property type="project" value="UniProtKB-SubCell"/>
</dbReference>
<feature type="transmembrane region" description="Helical" evidence="11">
    <location>
        <begin position="1059"/>
        <end position="1081"/>
    </location>
</feature>
<sequence>MGGYHRMSTVFPDHDTTSLAMQRPDALPSFATQLKTLLRRNVLLKRRNRGPIIAELLFPLIFILSISSFRISSSDEVLPPVSSFPLWPQVWGPAAPAGTSLLLAHVPNSDDARAVAAGALQMINAGRGQQQQQQQQATMTAMGFASESDLETFYSTNRSNVFAALVLEGLTSLTLRMDSSVLPNTDSIVNDAKACRETSYARSCERDKYIYSGFLALQSAVSAAVANRLLNSTTITYATFAQQLSLPQTKATSTVSSATNSMISIYITIAFLQFFISVLQSVTLEKEKKIKETMFMMGLRPSVFWLAWGLVYVAAIVPAVVFAATGIAKGMGLLPHSNYGLIFLILFLYCTSTIALAFALSPFFSRVMTANIVGPFVTIIPSVAFLGVRKAVLSGAARFFIAMALSPMGNSLLFDEIVQLEIAGTGLQGLSSSEIAPFVIGLACATPFYLLLAIYLDAVVPQEYGVRRPWHFPITSLLRRGSSSGGQDAPTTEEEGGNPEDIEPDTSGGRQAVQIKCLRKVFSKRKQRVAVDDATLHINEGEIFVLLGHNGAGKSTLVNILCGLIPPTRGTASLFGFDIRHDMPQIRQLLGICPQQDVLLDKLTVTEHLRVFAGIKGLGEGPELEARIAKVMKEVDLEAKEHAAAETLSGGLKRRLSVALALIGNPLFLILDEPSTGMSPESRRQLWRILSTAKAQRCTLLTTHYMDEADALASRTAILSHGRVQCLGTTMFLKKRFGIGYRLDVTHTISARTAIETIVQRHVPGAVIATDEEGTATDTLGREDSLASSRWELPSIDGTKLPALLRELDAFTRTEDSPDAPIESIGINMPTMEQVFLKSAEQDERSHSQESVESQNARDVTQSAQLLLARPKADDIKRPSFISMVSTFVGMRIHLQLRQKRSLLFAIVLPFAMLLAGLLIAGGSGASTGNDARALALASGVNIAFDELGSNATRAVDVARSLHPTPKFYVDSTVPFQQWGLARGPFDGGFQLNETALGGIDAITLFFNASSAVDTLPALADAVYNAILANRTGSGATEIRTSVKPFNAPGSKPWDTKSFISVMFIGYALAQASAARAIPVVGEREAMIVQQLYVMGVPRSVYWLGVAATDLLFFAILPILIVIIIFALPLMNYEGPAFLLVFLALSCALPSALAFSYLLSLCFQKQQTARSVISGIVSPAVFIPFLCVSLISDAAVAKTLHYVFAAIDPFYPIVGILYYVNLLAIINELTPGSRPLAIGDYFSFENVAFPTLIIALVQLGVAIALIFYLDFWKTQVTESSISAWDRDELHSLQAQREAGPDKDDDDVLRERARVQQQLNALPVGPQKPDLESGLEDRGSDSVLVANVRKVYDAERKSPMNLRTKNSATSKSFTAVEWNSWGVKKGEIFGLLGPNGAGKTTSLSIASRQLAPTNGNVYVHGESIFAPRSEAGRHIGFCPQHDPLWPDLTVSEHLNVYGRLKGLQSAFLATRVASLLRMLDITEFRDSRAETLSGGTKRKLSFAISICGDPSILYLDEMSAGVDVKARRRLWDIVLGTKERRATILTTHSMEEADALATKIAIQVSGRLRCFGSPQHLRARFGANWQLDIALHSPDVPRGPDEGGDPTDAAVRGVFPNAELLDVLPVARRYRVPVTDFIGGARGMGLGGAFEALEQMRAAARTNVKEYVFSQTTLEQVFIDFAKIQV</sequence>
<feature type="transmembrane region" description="Helical" evidence="11">
    <location>
        <begin position="303"/>
        <end position="327"/>
    </location>
</feature>
<dbReference type="InterPro" id="IPR013525">
    <property type="entry name" value="ABC2_TM"/>
</dbReference>
<organism evidence="13 14">
    <name type="scientific">Geranomyces variabilis</name>
    <dbReference type="NCBI Taxonomy" id="109894"/>
    <lineage>
        <taxon>Eukaryota</taxon>
        <taxon>Fungi</taxon>
        <taxon>Fungi incertae sedis</taxon>
        <taxon>Chytridiomycota</taxon>
        <taxon>Chytridiomycota incertae sedis</taxon>
        <taxon>Chytridiomycetes</taxon>
        <taxon>Spizellomycetales</taxon>
        <taxon>Powellomycetaceae</taxon>
        <taxon>Geranomyces</taxon>
    </lineage>
</organism>
<evidence type="ECO:0000313" key="14">
    <source>
        <dbReference type="Proteomes" id="UP001212152"/>
    </source>
</evidence>
<comment type="caution">
    <text evidence="13">The sequence shown here is derived from an EMBL/GenBank/DDBJ whole genome shotgun (WGS) entry which is preliminary data.</text>
</comment>
<feature type="transmembrane region" description="Helical" evidence="11">
    <location>
        <begin position="52"/>
        <end position="71"/>
    </location>
</feature>
<dbReference type="EMBL" id="JADGJQ010000068">
    <property type="protein sequence ID" value="KAJ3173896.1"/>
    <property type="molecule type" value="Genomic_DNA"/>
</dbReference>
<feature type="transmembrane region" description="Helical" evidence="11">
    <location>
        <begin position="1247"/>
        <end position="1269"/>
    </location>
</feature>
<dbReference type="InterPro" id="IPR026082">
    <property type="entry name" value="ABCA"/>
</dbReference>
<feature type="compositionally biased region" description="Basic and acidic residues" evidence="10">
    <location>
        <begin position="840"/>
        <end position="850"/>
    </location>
</feature>
<feature type="domain" description="ABC transporter" evidence="12">
    <location>
        <begin position="513"/>
        <end position="746"/>
    </location>
</feature>
<keyword evidence="7 13" id="KW-0067">ATP-binding</keyword>
<feature type="compositionally biased region" description="Acidic residues" evidence="10">
    <location>
        <begin position="491"/>
        <end position="504"/>
    </location>
</feature>
<evidence type="ECO:0000256" key="9">
    <source>
        <dbReference type="ARBA" id="ARBA00023136"/>
    </source>
</evidence>
<evidence type="ECO:0000313" key="13">
    <source>
        <dbReference type="EMBL" id="KAJ3173896.1"/>
    </source>
</evidence>
<dbReference type="InterPro" id="IPR003439">
    <property type="entry name" value="ABC_transporter-like_ATP-bd"/>
</dbReference>
<feature type="transmembrane region" description="Helical" evidence="11">
    <location>
        <begin position="902"/>
        <end position="921"/>
    </location>
</feature>
<evidence type="ECO:0000256" key="2">
    <source>
        <dbReference type="ARBA" id="ARBA00008869"/>
    </source>
</evidence>
<feature type="transmembrane region" description="Helical" evidence="11">
    <location>
        <begin position="1171"/>
        <end position="1191"/>
    </location>
</feature>
<keyword evidence="6" id="KW-0547">Nucleotide-binding</keyword>
<keyword evidence="5" id="KW-0677">Repeat</keyword>
<evidence type="ECO:0000256" key="6">
    <source>
        <dbReference type="ARBA" id="ARBA00022741"/>
    </source>
</evidence>
<keyword evidence="3" id="KW-0813">Transport</keyword>
<dbReference type="PANTHER" id="PTHR19229">
    <property type="entry name" value="ATP-BINDING CASSETTE TRANSPORTER SUBFAMILY A ABCA"/>
    <property type="match status" value="1"/>
</dbReference>
<dbReference type="InterPro" id="IPR003593">
    <property type="entry name" value="AAA+_ATPase"/>
</dbReference>
<feature type="transmembrane region" description="Helical" evidence="11">
    <location>
        <begin position="1137"/>
        <end position="1159"/>
    </location>
</feature>
<dbReference type="FunFam" id="3.40.50.300:FF:000335">
    <property type="entry name" value="ATP binding cassette subfamily A member 5"/>
    <property type="match status" value="1"/>
</dbReference>
<evidence type="ECO:0000259" key="12">
    <source>
        <dbReference type="PROSITE" id="PS50893"/>
    </source>
</evidence>
<comment type="subcellular location">
    <subcellularLocation>
        <location evidence="1">Membrane</location>
        <topology evidence="1">Multi-pass membrane protein</topology>
    </subcellularLocation>
</comment>
<dbReference type="FunFam" id="3.40.50.300:FF:000933">
    <property type="entry name" value="ABC transporter A family member 7"/>
    <property type="match status" value="1"/>
</dbReference>
<dbReference type="GO" id="GO:0016887">
    <property type="term" value="F:ATP hydrolysis activity"/>
    <property type="evidence" value="ECO:0007669"/>
    <property type="project" value="InterPro"/>
</dbReference>
<feature type="transmembrane region" description="Helical" evidence="11">
    <location>
        <begin position="367"/>
        <end position="388"/>
    </location>
</feature>
<evidence type="ECO:0000256" key="11">
    <source>
        <dbReference type="SAM" id="Phobius"/>
    </source>
</evidence>
<comment type="similarity">
    <text evidence="2">Belongs to the ABC transporter superfamily. ABCA family.</text>
</comment>
<name>A0AAD5TJJ3_9FUNG</name>
<dbReference type="Gene3D" id="3.40.50.300">
    <property type="entry name" value="P-loop containing nucleotide triphosphate hydrolases"/>
    <property type="match status" value="2"/>
</dbReference>
<feature type="transmembrane region" description="Helical" evidence="11">
    <location>
        <begin position="1203"/>
        <end position="1226"/>
    </location>
</feature>
<evidence type="ECO:0000256" key="7">
    <source>
        <dbReference type="ARBA" id="ARBA00022840"/>
    </source>
</evidence>
<keyword evidence="14" id="KW-1185">Reference proteome</keyword>
<feature type="region of interest" description="Disordered" evidence="10">
    <location>
        <begin position="480"/>
        <end position="509"/>
    </location>
</feature>
<dbReference type="Pfam" id="PF00005">
    <property type="entry name" value="ABC_tran"/>
    <property type="match status" value="2"/>
</dbReference>
<dbReference type="CDD" id="cd03263">
    <property type="entry name" value="ABC_subfamily_A"/>
    <property type="match status" value="2"/>
</dbReference>
<feature type="transmembrane region" description="Helical" evidence="11">
    <location>
        <begin position="1101"/>
        <end position="1131"/>
    </location>
</feature>
<feature type="domain" description="ABC transporter" evidence="12">
    <location>
        <begin position="1342"/>
        <end position="1589"/>
    </location>
</feature>
<protein>
    <submittedName>
        <fullName evidence="13">ATP-binding cassette sub- A member 5</fullName>
    </submittedName>
</protein>
<accession>A0AAD5TJJ3</accession>
<evidence type="ECO:0000256" key="1">
    <source>
        <dbReference type="ARBA" id="ARBA00004141"/>
    </source>
</evidence>
<proteinExistence type="inferred from homology"/>
<keyword evidence="9 11" id="KW-0472">Membrane</keyword>
<reference evidence="13" key="1">
    <citation type="submission" date="2020-05" db="EMBL/GenBank/DDBJ databases">
        <title>Phylogenomic resolution of chytrid fungi.</title>
        <authorList>
            <person name="Stajich J.E."/>
            <person name="Amses K."/>
            <person name="Simmons R."/>
            <person name="Seto K."/>
            <person name="Myers J."/>
            <person name="Bonds A."/>
            <person name="Quandt C.A."/>
            <person name="Barry K."/>
            <person name="Liu P."/>
            <person name="Grigoriev I."/>
            <person name="Longcore J.E."/>
            <person name="James T.Y."/>
        </authorList>
    </citation>
    <scope>NUCLEOTIDE SEQUENCE</scope>
    <source>
        <strain evidence="13">JEL0379</strain>
    </source>
</reference>
<dbReference type="GO" id="GO:0005524">
    <property type="term" value="F:ATP binding"/>
    <property type="evidence" value="ECO:0007669"/>
    <property type="project" value="UniProtKB-KW"/>
</dbReference>
<evidence type="ECO:0000256" key="4">
    <source>
        <dbReference type="ARBA" id="ARBA00022692"/>
    </source>
</evidence>
<evidence type="ECO:0000256" key="10">
    <source>
        <dbReference type="SAM" id="MobiDB-lite"/>
    </source>
</evidence>
<evidence type="ECO:0000256" key="5">
    <source>
        <dbReference type="ARBA" id="ARBA00022737"/>
    </source>
</evidence>